<evidence type="ECO:0000313" key="1">
    <source>
        <dbReference type="EMBL" id="PON67409.1"/>
    </source>
</evidence>
<protein>
    <submittedName>
        <fullName evidence="1">Uncharacterized protein</fullName>
    </submittedName>
</protein>
<reference evidence="2" key="1">
    <citation type="submission" date="2016-06" db="EMBL/GenBank/DDBJ databases">
        <title>Parallel loss of symbiosis genes in relatives of nitrogen-fixing non-legume Parasponia.</title>
        <authorList>
            <person name="Van Velzen R."/>
            <person name="Holmer R."/>
            <person name="Bu F."/>
            <person name="Rutten L."/>
            <person name="Van Zeijl A."/>
            <person name="Liu W."/>
            <person name="Santuari L."/>
            <person name="Cao Q."/>
            <person name="Sharma T."/>
            <person name="Shen D."/>
            <person name="Roswanjaya Y."/>
            <person name="Wardhani T."/>
            <person name="Kalhor M.S."/>
            <person name="Jansen J."/>
            <person name="Van den Hoogen J."/>
            <person name="Gungor B."/>
            <person name="Hartog M."/>
            <person name="Hontelez J."/>
            <person name="Verver J."/>
            <person name="Yang W.-C."/>
            <person name="Schijlen E."/>
            <person name="Repin R."/>
            <person name="Schilthuizen M."/>
            <person name="Schranz E."/>
            <person name="Heidstra R."/>
            <person name="Miyata K."/>
            <person name="Fedorova E."/>
            <person name="Kohlen W."/>
            <person name="Bisseling T."/>
            <person name="Smit S."/>
            <person name="Geurts R."/>
        </authorList>
    </citation>
    <scope>NUCLEOTIDE SEQUENCE [LARGE SCALE GENOMIC DNA]</scope>
    <source>
        <strain evidence="2">cv. RG33-2</strain>
    </source>
</reference>
<dbReference type="InParanoid" id="A0A2P5D280"/>
<dbReference type="EMBL" id="JXTC01000304">
    <property type="protein sequence ID" value="PON67409.1"/>
    <property type="molecule type" value="Genomic_DNA"/>
</dbReference>
<accession>A0A2P5D280</accession>
<keyword evidence="2" id="KW-1185">Reference proteome</keyword>
<organism evidence="1 2">
    <name type="scientific">Trema orientale</name>
    <name type="common">Charcoal tree</name>
    <name type="synonym">Celtis orientalis</name>
    <dbReference type="NCBI Taxonomy" id="63057"/>
    <lineage>
        <taxon>Eukaryota</taxon>
        <taxon>Viridiplantae</taxon>
        <taxon>Streptophyta</taxon>
        <taxon>Embryophyta</taxon>
        <taxon>Tracheophyta</taxon>
        <taxon>Spermatophyta</taxon>
        <taxon>Magnoliopsida</taxon>
        <taxon>eudicotyledons</taxon>
        <taxon>Gunneridae</taxon>
        <taxon>Pentapetalae</taxon>
        <taxon>rosids</taxon>
        <taxon>fabids</taxon>
        <taxon>Rosales</taxon>
        <taxon>Cannabaceae</taxon>
        <taxon>Trema</taxon>
    </lineage>
</organism>
<name>A0A2P5D280_TREOI</name>
<proteinExistence type="predicted"/>
<gene>
    <name evidence="1" type="ORF">TorRG33x02_264500</name>
</gene>
<dbReference type="OrthoDB" id="10302061at2759"/>
<comment type="caution">
    <text evidence="1">The sequence shown here is derived from an EMBL/GenBank/DDBJ whole genome shotgun (WGS) entry which is preliminary data.</text>
</comment>
<sequence>MASHPKPFLASQVIIMSQDVKFCSGILLNTKNASSIEPHLEYISMILLYVLTSREDCDLKISSTTLASSSALASPQTCIKSTYRGKST</sequence>
<dbReference type="AlphaFoldDB" id="A0A2P5D280"/>
<dbReference type="Proteomes" id="UP000237000">
    <property type="component" value="Unassembled WGS sequence"/>
</dbReference>
<evidence type="ECO:0000313" key="2">
    <source>
        <dbReference type="Proteomes" id="UP000237000"/>
    </source>
</evidence>